<name>A0A7X3MMA1_9FIRM</name>
<reference evidence="1 2" key="1">
    <citation type="submission" date="2019-12" db="EMBL/GenBank/DDBJ databases">
        <title>Sporaefaciens musculi gen. nov., sp. nov., a novel bacterium isolated from the caecum of an obese mouse.</title>
        <authorList>
            <person name="Rasmussen T.S."/>
            <person name="Streidl T."/>
            <person name="Hitch T.C.A."/>
            <person name="Wortmann E."/>
            <person name="Deptula P."/>
            <person name="Hansen M."/>
            <person name="Nielsen D.S."/>
            <person name="Clavel T."/>
            <person name="Vogensen F.K."/>
        </authorList>
    </citation>
    <scope>NUCLEOTIDE SEQUENCE [LARGE SCALE GENOMIC DNA]</scope>
    <source>
        <strain evidence="1 2">WCA-9-b2</strain>
        <plasmid evidence="1">unnamed</plasmid>
    </source>
</reference>
<proteinExistence type="predicted"/>
<evidence type="ECO:0000313" key="1">
    <source>
        <dbReference type="EMBL" id="MXP78974.1"/>
    </source>
</evidence>
<dbReference type="EMBL" id="WUQX01000003">
    <property type="protein sequence ID" value="MXP78974.1"/>
    <property type="molecule type" value="Genomic_DNA"/>
</dbReference>
<dbReference type="AlphaFoldDB" id="A0A7X3MMA1"/>
<keyword evidence="2" id="KW-1185">Reference proteome</keyword>
<protein>
    <submittedName>
        <fullName evidence="1">DUF4313 domain-containing protein</fullName>
    </submittedName>
</protein>
<comment type="caution">
    <text evidence="1">The sequence shown here is derived from an EMBL/GenBank/DDBJ whole genome shotgun (WGS) entry which is preliminary data.</text>
</comment>
<accession>A0A7X3MMA1</accession>
<evidence type="ECO:0000313" key="2">
    <source>
        <dbReference type="Proteomes" id="UP000460412"/>
    </source>
</evidence>
<organism evidence="1 2">
    <name type="scientific">Sporofaciens musculi</name>
    <dbReference type="NCBI Taxonomy" id="2681861"/>
    <lineage>
        <taxon>Bacteria</taxon>
        <taxon>Bacillati</taxon>
        <taxon>Bacillota</taxon>
        <taxon>Clostridia</taxon>
        <taxon>Lachnospirales</taxon>
        <taxon>Lachnospiraceae</taxon>
        <taxon>Sporofaciens</taxon>
    </lineage>
</organism>
<gene>
    <name evidence="1" type="ORF">GN277_27785</name>
</gene>
<keyword evidence="1" id="KW-0614">Plasmid</keyword>
<geneLocation type="plasmid" evidence="1">
    <name>unnamed</name>
</geneLocation>
<dbReference type="Proteomes" id="UP000460412">
    <property type="component" value="Unassembled WGS sequence"/>
</dbReference>
<sequence length="72" mass="8054">MAIALFEEGEPYGNLTCCLDDAPGRNCAYIDVNNMGVDIVDVLEKEGFGKRTGKSISPAMWCIRNFHLRRKC</sequence>